<organism evidence="2 3">
    <name type="scientific">Candidatus Mycoplasma haematobovis</name>
    <dbReference type="NCBI Taxonomy" id="432608"/>
    <lineage>
        <taxon>Bacteria</taxon>
        <taxon>Bacillati</taxon>
        <taxon>Mycoplasmatota</taxon>
        <taxon>Mollicutes</taxon>
        <taxon>Mycoplasmataceae</taxon>
        <taxon>Mycoplasma</taxon>
    </lineage>
</organism>
<keyword evidence="1" id="KW-0472">Membrane</keyword>
<evidence type="ECO:0000256" key="1">
    <source>
        <dbReference type="SAM" id="Phobius"/>
    </source>
</evidence>
<dbReference type="Proteomes" id="UP000077623">
    <property type="component" value="Unassembled WGS sequence"/>
</dbReference>
<dbReference type="STRING" id="432608.A6V39_04020"/>
<evidence type="ECO:0000313" key="2">
    <source>
        <dbReference type="EMBL" id="OAL10055.1"/>
    </source>
</evidence>
<dbReference type="RefSeq" id="WP_187150442.1">
    <property type="nucleotide sequence ID" value="NZ_LWUJ01000012.1"/>
</dbReference>
<keyword evidence="3" id="KW-1185">Reference proteome</keyword>
<protein>
    <submittedName>
        <fullName evidence="2">Uncharacterized protein</fullName>
    </submittedName>
</protein>
<dbReference type="EMBL" id="LWUJ01000012">
    <property type="protein sequence ID" value="OAL10055.1"/>
    <property type="molecule type" value="Genomic_DNA"/>
</dbReference>
<accession>A0A1A9QDM8</accession>
<keyword evidence="1" id="KW-1133">Transmembrane helix</keyword>
<keyword evidence="1" id="KW-0812">Transmembrane</keyword>
<feature type="transmembrane region" description="Helical" evidence="1">
    <location>
        <begin position="12"/>
        <end position="32"/>
    </location>
</feature>
<gene>
    <name evidence="2" type="ORF">A6V39_04020</name>
</gene>
<proteinExistence type="predicted"/>
<comment type="caution">
    <text evidence="2">The sequence shown here is derived from an EMBL/GenBank/DDBJ whole genome shotgun (WGS) entry which is preliminary data.</text>
</comment>
<dbReference type="AlphaFoldDB" id="A0A1A9QDM8"/>
<evidence type="ECO:0000313" key="3">
    <source>
        <dbReference type="Proteomes" id="UP000077623"/>
    </source>
</evidence>
<reference evidence="3" key="1">
    <citation type="submission" date="2016-04" db="EMBL/GenBank/DDBJ databases">
        <authorList>
            <person name="Quiroz-Castaneda R.E."/>
            <person name="Martinez-Ocampo F."/>
        </authorList>
    </citation>
    <scope>NUCLEOTIDE SEQUENCE [LARGE SCALE GENOMIC DNA]</scope>
    <source>
        <strain evidence="3">INIFAP01</strain>
    </source>
</reference>
<name>A0A1A9QDM8_9MOLU</name>
<sequence>MFALYPLIKVAGPSIAVGTLNLVTYLSFSAYSRSQHNSRNLRIRNQFVTVRKSVFDQIIDGKDELMNKRHVEIVNYLQNKKNQEILKKFGGQKLLSEWEKVAPRNGQAIFQDNNQKSNFFQEVRIFCVDQKTTENKELLIAVSKLCSRKVISEKDFELPKEE</sequence>